<dbReference type="EMBL" id="CP025085">
    <property type="protein sequence ID" value="AUH02628.1"/>
    <property type="molecule type" value="Genomic_DNA"/>
</dbReference>
<reference evidence="2 5" key="3">
    <citation type="submission" date="2017-11" db="EMBL/GenBank/DDBJ databases">
        <title>Complete genome sequence of Serratia sp. ATCC 39006 LacA.</title>
        <authorList>
            <person name="Hampton H.G."/>
            <person name="Jackson S.A."/>
            <person name="Jauregui R."/>
            <person name="Poulter G.T.M."/>
            <person name="Salmond G.P.C."/>
            <person name="Fineran P.C."/>
        </authorList>
    </citation>
    <scope>NUCLEOTIDE SEQUENCE [LARGE SCALE GENOMIC DNA]</scope>
    <source>
        <strain evidence="2 5">ATCC 39006</strain>
    </source>
</reference>
<sequence length="274" mass="31236">MWSSDATKLNYPQFIQQLQQLESSYQHNKLHSDNEINKLYALLKKDFLEQVNKFDLQRETLQIRCQALSSVEAIGHPQHQDYPIIRGHEKMIEADFMGSRGQAFTDHYHNSEYSLQQILELPLENDQQRADFIAALNAVYRHLKLCDKTVHCKNDEIVLCGKQVDSAVMADQKILLIGLQPRILENLSSKQPIRVIDLDPSNIGQHKYGVTIEDESQTETAIDWCDQILATGSTLVNGTICQFLQSQKPVTFFGVTISAAAKILNLDHYCFCGR</sequence>
<reference evidence="3 4" key="1">
    <citation type="journal article" date="2013" name="Genome Announc.">
        <title>Draft genome sequence of Serratia sp. strain ATCC 39006, a model bacterium for analysis of the biosynthesis and regulation of prodigiosin, a carbapenem, and gas vesicles.</title>
        <authorList>
            <person name="Fineran P.C."/>
            <person name="Iglesias Cans M.C."/>
            <person name="Ramsay J.P."/>
            <person name="Wilf N.M."/>
            <person name="Cossyleon D."/>
            <person name="McNeil M.B."/>
            <person name="Williamson N.R."/>
            <person name="Monson R.E."/>
            <person name="Becher S.A."/>
            <person name="Stanton J.A."/>
            <person name="Brugger K."/>
            <person name="Brown S.D."/>
            <person name="Salmond G.P."/>
        </authorList>
    </citation>
    <scope>NUCLEOTIDE SEQUENCE [LARGE SCALE GENOMIC DNA]</scope>
    <source>
        <strain evidence="3">ATCC 39006</strain>
        <strain evidence="4">ATCC 39006 / SC 11482</strain>
    </source>
</reference>
<dbReference type="AlphaFoldDB" id="A0A2I5TDI1"/>
<dbReference type="KEGG" id="sera:Ser39006_020620"/>
<dbReference type="Proteomes" id="UP000017700">
    <property type="component" value="Chromosome"/>
</dbReference>
<reference evidence="3" key="4">
    <citation type="submission" date="2017-11" db="EMBL/GenBank/DDBJ databases">
        <title>Complete genome sequence of Serratia sp. ATCC 39006.</title>
        <authorList>
            <person name="Hampton H.G."/>
            <person name="Jackson S.A."/>
            <person name="Jauregui R."/>
            <person name="Poulter G.T.M."/>
            <person name="Salmond G.P.C."/>
            <person name="Fineran P.C."/>
        </authorList>
    </citation>
    <scope>NUCLEOTIDE SEQUENCE</scope>
    <source>
        <strain evidence="3">ATCC 39006</strain>
    </source>
</reference>
<reference evidence="3" key="2">
    <citation type="submission" date="2013-09" db="EMBL/GenBank/DDBJ databases">
        <authorList>
            <person name="Wang G."/>
            <person name="Yang Y."/>
            <person name="Su Y."/>
        </authorList>
    </citation>
    <scope>NUCLEOTIDE SEQUENCE</scope>
    <source>
        <strain evidence="3">ATCC 39006</strain>
    </source>
</reference>
<dbReference type="SUPFAM" id="SSF159713">
    <property type="entry name" value="Dhaf3308-like"/>
    <property type="match status" value="1"/>
</dbReference>
<dbReference type="EMBL" id="CP025084">
    <property type="protein sequence ID" value="AUH06942.1"/>
    <property type="molecule type" value="Genomic_DNA"/>
</dbReference>
<evidence type="ECO:0000313" key="2">
    <source>
        <dbReference type="EMBL" id="AUH02628.1"/>
    </source>
</evidence>
<keyword evidence="4" id="KW-1185">Reference proteome</keyword>
<accession>A0A2I5TDI1</accession>
<protein>
    <recommendedName>
        <fullName evidence="1">Putative heavy-metal chelation domain-containing protein</fullName>
    </recommendedName>
</protein>
<dbReference type="Gene3D" id="3.40.50.11590">
    <property type="match status" value="1"/>
</dbReference>
<name>A0A2I5TDI1_SERS3</name>
<dbReference type="KEGG" id="serq:CWC46_20625"/>
<dbReference type="OrthoDB" id="3596at2"/>
<proteinExistence type="predicted"/>
<evidence type="ECO:0000313" key="4">
    <source>
        <dbReference type="Proteomes" id="UP000017700"/>
    </source>
</evidence>
<dbReference type="InterPro" id="IPR007161">
    <property type="entry name" value="DUF364"/>
</dbReference>
<evidence type="ECO:0000259" key="1">
    <source>
        <dbReference type="Pfam" id="PF04016"/>
    </source>
</evidence>
<organism evidence="3 4">
    <name type="scientific">Serratia sp. (strain ATCC 39006)</name>
    <name type="common">Prodigiosinella confusarubida</name>
    <dbReference type="NCBI Taxonomy" id="104623"/>
    <lineage>
        <taxon>Bacteria</taxon>
        <taxon>Pseudomonadati</taxon>
        <taxon>Pseudomonadota</taxon>
        <taxon>Gammaproteobacteria</taxon>
        <taxon>Enterobacterales</taxon>
        <taxon>Pectobacteriaceae</taxon>
        <taxon>Prodigiosinella</taxon>
    </lineage>
</organism>
<evidence type="ECO:0000313" key="3">
    <source>
        <dbReference type="EMBL" id="AUH06942.1"/>
    </source>
</evidence>
<gene>
    <name evidence="2" type="ORF">CWC46_20625</name>
    <name evidence="3" type="ORF">Ser39006_020620</name>
</gene>
<feature type="domain" description="Putative heavy-metal chelation" evidence="1">
    <location>
        <begin position="168"/>
        <end position="261"/>
    </location>
</feature>
<dbReference type="Proteomes" id="UP000233778">
    <property type="component" value="Chromosome"/>
</dbReference>
<evidence type="ECO:0000313" key="5">
    <source>
        <dbReference type="Proteomes" id="UP000233778"/>
    </source>
</evidence>
<dbReference type="Pfam" id="PF04016">
    <property type="entry name" value="DUF364"/>
    <property type="match status" value="1"/>
</dbReference>